<evidence type="ECO:0000256" key="8">
    <source>
        <dbReference type="ARBA" id="ARBA00023136"/>
    </source>
</evidence>
<dbReference type="GO" id="GO:0000139">
    <property type="term" value="C:Golgi membrane"/>
    <property type="evidence" value="ECO:0007669"/>
    <property type="project" value="UniProtKB-SubCell"/>
</dbReference>
<keyword evidence="4 9" id="KW-0812">Transmembrane</keyword>
<dbReference type="Pfam" id="PF09801">
    <property type="entry name" value="SYS1"/>
    <property type="match status" value="1"/>
</dbReference>
<evidence type="ECO:0000313" key="12">
    <source>
        <dbReference type="WBParaSite" id="nOo.2.0.1.t02125-RA"/>
    </source>
</evidence>
<dbReference type="OrthoDB" id="542931at2759"/>
<protein>
    <submittedName>
        <fullName evidence="12">Protein SYS1 homolog</fullName>
    </submittedName>
</protein>
<feature type="transmembrane region" description="Helical" evidence="9">
    <location>
        <begin position="12"/>
        <end position="38"/>
    </location>
</feature>
<accession>A0A182E2C6</accession>
<evidence type="ECO:0000256" key="9">
    <source>
        <dbReference type="SAM" id="Phobius"/>
    </source>
</evidence>
<dbReference type="GO" id="GO:0005802">
    <property type="term" value="C:trans-Golgi network"/>
    <property type="evidence" value="ECO:0007669"/>
    <property type="project" value="TreeGrafter"/>
</dbReference>
<dbReference type="InterPro" id="IPR019185">
    <property type="entry name" value="Integral_membrane_SYS1-rel"/>
</dbReference>
<sequence length="147" mass="16677">MSSFRSYVWDPGLIITQIICMQATFYTTQCILSVLISIGGDYPSLEQVFTTEATLHGAITQLLSVAVCSLIMSKVVGRSKQCLDFACTLHFWHFIVVTLCHKSIPTHVFWWLLQLLSIASCTLLGEYFCLQIEFRDIHLSTNSKYEV</sequence>
<evidence type="ECO:0000256" key="3">
    <source>
        <dbReference type="ARBA" id="ARBA00022448"/>
    </source>
</evidence>
<comment type="subcellular location">
    <subcellularLocation>
        <location evidence="1">Golgi apparatus membrane</location>
        <topology evidence="1">Multi-pass membrane protein</topology>
    </subcellularLocation>
</comment>
<reference evidence="12" key="1">
    <citation type="submission" date="2016-06" db="UniProtKB">
        <authorList>
            <consortium name="WormBaseParasite"/>
        </authorList>
    </citation>
    <scope>IDENTIFICATION</scope>
</reference>
<evidence type="ECO:0000256" key="5">
    <source>
        <dbReference type="ARBA" id="ARBA00022927"/>
    </source>
</evidence>
<keyword evidence="6 9" id="KW-1133">Transmembrane helix</keyword>
<gene>
    <name evidence="10" type="ORF">NOO_LOCUS2125</name>
</gene>
<keyword evidence="3" id="KW-0813">Transport</keyword>
<evidence type="ECO:0000256" key="6">
    <source>
        <dbReference type="ARBA" id="ARBA00022989"/>
    </source>
</evidence>
<dbReference type="PANTHER" id="PTHR12952:SF0">
    <property type="entry name" value="PROTEIN SYS1 HOMOLOG"/>
    <property type="match status" value="1"/>
</dbReference>
<dbReference type="WBParaSite" id="nOo.2.0.1.t02125-RA">
    <property type="protein sequence ID" value="nOo.2.0.1.t02125-RA"/>
    <property type="gene ID" value="nOo.2.0.1.g02125"/>
</dbReference>
<dbReference type="Proteomes" id="UP000271087">
    <property type="component" value="Unassembled WGS sequence"/>
</dbReference>
<dbReference type="GO" id="GO:0006895">
    <property type="term" value="P:Golgi to endosome transport"/>
    <property type="evidence" value="ECO:0007669"/>
    <property type="project" value="TreeGrafter"/>
</dbReference>
<comment type="similarity">
    <text evidence="2">Belongs to the SYS1 family.</text>
</comment>
<dbReference type="EMBL" id="UYRW01000312">
    <property type="protein sequence ID" value="VDK65620.1"/>
    <property type="molecule type" value="Genomic_DNA"/>
</dbReference>
<evidence type="ECO:0000256" key="2">
    <source>
        <dbReference type="ARBA" id="ARBA00008160"/>
    </source>
</evidence>
<keyword evidence="5" id="KW-0653">Protein transport</keyword>
<dbReference type="AlphaFoldDB" id="A0A182E2C6"/>
<dbReference type="STRING" id="42157.A0A182E2C6"/>
<dbReference type="GO" id="GO:0043001">
    <property type="term" value="P:Golgi to plasma membrane protein transport"/>
    <property type="evidence" value="ECO:0007669"/>
    <property type="project" value="TreeGrafter"/>
</dbReference>
<evidence type="ECO:0000313" key="10">
    <source>
        <dbReference type="EMBL" id="VDK65620.1"/>
    </source>
</evidence>
<keyword evidence="7" id="KW-0333">Golgi apparatus</keyword>
<proteinExistence type="inferred from homology"/>
<evidence type="ECO:0000313" key="11">
    <source>
        <dbReference type="Proteomes" id="UP000271087"/>
    </source>
</evidence>
<reference evidence="10 11" key="2">
    <citation type="submission" date="2018-08" db="EMBL/GenBank/DDBJ databases">
        <authorList>
            <person name="Laetsch R D."/>
            <person name="Stevens L."/>
            <person name="Kumar S."/>
            <person name="Blaxter L. M."/>
        </authorList>
    </citation>
    <scope>NUCLEOTIDE SEQUENCE [LARGE SCALE GENOMIC DNA]</scope>
</reference>
<name>A0A182E2C6_ONCOC</name>
<dbReference type="PANTHER" id="PTHR12952">
    <property type="entry name" value="SYS1"/>
    <property type="match status" value="1"/>
</dbReference>
<dbReference type="GO" id="GO:0034067">
    <property type="term" value="P:protein localization to Golgi apparatus"/>
    <property type="evidence" value="ECO:0007669"/>
    <property type="project" value="TreeGrafter"/>
</dbReference>
<keyword evidence="8 9" id="KW-0472">Membrane</keyword>
<organism evidence="12">
    <name type="scientific">Onchocerca ochengi</name>
    <name type="common">Filarial nematode worm</name>
    <dbReference type="NCBI Taxonomy" id="42157"/>
    <lineage>
        <taxon>Eukaryota</taxon>
        <taxon>Metazoa</taxon>
        <taxon>Ecdysozoa</taxon>
        <taxon>Nematoda</taxon>
        <taxon>Chromadorea</taxon>
        <taxon>Rhabditida</taxon>
        <taxon>Spirurina</taxon>
        <taxon>Spiruromorpha</taxon>
        <taxon>Filarioidea</taxon>
        <taxon>Onchocercidae</taxon>
        <taxon>Onchocerca</taxon>
    </lineage>
</organism>
<dbReference type="GO" id="GO:0005829">
    <property type="term" value="C:cytosol"/>
    <property type="evidence" value="ECO:0007669"/>
    <property type="project" value="GOC"/>
</dbReference>
<evidence type="ECO:0000256" key="7">
    <source>
        <dbReference type="ARBA" id="ARBA00023034"/>
    </source>
</evidence>
<evidence type="ECO:0000256" key="1">
    <source>
        <dbReference type="ARBA" id="ARBA00004653"/>
    </source>
</evidence>
<feature type="transmembrane region" description="Helical" evidence="9">
    <location>
        <begin position="110"/>
        <end position="130"/>
    </location>
</feature>
<evidence type="ECO:0000256" key="4">
    <source>
        <dbReference type="ARBA" id="ARBA00022692"/>
    </source>
</evidence>
<keyword evidence="11" id="KW-1185">Reference proteome</keyword>